<gene>
    <name evidence="2" type="ORF">KCX74_10340</name>
</gene>
<feature type="signal peptide" evidence="1">
    <location>
        <begin position="1"/>
        <end position="26"/>
    </location>
</feature>
<dbReference type="Proteomes" id="UP000675284">
    <property type="component" value="Unassembled WGS sequence"/>
</dbReference>
<keyword evidence="3" id="KW-1185">Reference proteome</keyword>
<name>A0A941DSN9_9BACI</name>
<evidence type="ECO:0000256" key="1">
    <source>
        <dbReference type="SAM" id="SignalP"/>
    </source>
</evidence>
<dbReference type="RefSeq" id="WP_121605024.1">
    <property type="nucleotide sequence ID" value="NZ_JAGSOT010000027.1"/>
</dbReference>
<keyword evidence="1" id="KW-0732">Signal</keyword>
<organism evidence="2 3">
    <name type="scientific">Virgibacillus salarius</name>
    <dbReference type="NCBI Taxonomy" id="447199"/>
    <lineage>
        <taxon>Bacteria</taxon>
        <taxon>Bacillati</taxon>
        <taxon>Bacillota</taxon>
        <taxon>Bacilli</taxon>
        <taxon>Bacillales</taxon>
        <taxon>Bacillaceae</taxon>
        <taxon>Virgibacillus</taxon>
    </lineage>
</organism>
<accession>A0A941DSN9</accession>
<evidence type="ECO:0000313" key="2">
    <source>
        <dbReference type="EMBL" id="MBR7796434.1"/>
    </source>
</evidence>
<sequence>MQWRWARNLMISFLLITLIGCGNDSALEPPTNQPNGDIDLTKISTNSSVSQHHANRAKEILSHYQEITTVKAVNTDKHMLIAIEIQHGKRFQLGKIREQLTKQMKKEFKDLKVELSTDKKIVMELEKLEKSIQSKSYSKKKLERKLKKLIEFSKEQT</sequence>
<evidence type="ECO:0008006" key="4">
    <source>
        <dbReference type="Google" id="ProtNLM"/>
    </source>
</evidence>
<reference evidence="2" key="1">
    <citation type="submission" date="2021-04" db="EMBL/GenBank/DDBJ databases">
        <title>Isolation and polyphasic classification of algal microorganism.</title>
        <authorList>
            <person name="Wang S."/>
        </authorList>
    </citation>
    <scope>NUCLEOTIDE SEQUENCE</scope>
    <source>
        <strain evidence="2">720a</strain>
    </source>
</reference>
<dbReference type="AlphaFoldDB" id="A0A941DSN9"/>
<dbReference type="EMBL" id="JAGSOT010000027">
    <property type="protein sequence ID" value="MBR7796434.1"/>
    <property type="molecule type" value="Genomic_DNA"/>
</dbReference>
<proteinExistence type="predicted"/>
<feature type="chain" id="PRO_5037934050" description="Sporulation lipoprotein YhcN/YlaJ (Spore_YhcN_YlaJ)" evidence="1">
    <location>
        <begin position="27"/>
        <end position="157"/>
    </location>
</feature>
<evidence type="ECO:0000313" key="3">
    <source>
        <dbReference type="Proteomes" id="UP000675284"/>
    </source>
</evidence>
<dbReference type="PROSITE" id="PS51257">
    <property type="entry name" value="PROKAR_LIPOPROTEIN"/>
    <property type="match status" value="1"/>
</dbReference>
<protein>
    <recommendedName>
        <fullName evidence="4">Sporulation lipoprotein YhcN/YlaJ (Spore_YhcN_YlaJ)</fullName>
    </recommendedName>
</protein>
<comment type="caution">
    <text evidence="2">The sequence shown here is derived from an EMBL/GenBank/DDBJ whole genome shotgun (WGS) entry which is preliminary data.</text>
</comment>